<gene>
    <name evidence="1" type="ORF">A8145_08005</name>
</gene>
<dbReference type="RefSeq" id="WP_056577335.1">
    <property type="nucleotide sequence ID" value="NZ_CP033334.1"/>
</dbReference>
<dbReference type="AlphaFoldDB" id="A0A6M7U539"/>
<dbReference type="Pfam" id="PF14518">
    <property type="entry name" value="Haem_oxygenas_2"/>
    <property type="match status" value="1"/>
</dbReference>
<dbReference type="Proteomes" id="UP000093737">
    <property type="component" value="Unassembled WGS sequence"/>
</dbReference>
<protein>
    <submittedName>
        <fullName evidence="1">Uncharacterized protein</fullName>
    </submittedName>
</protein>
<dbReference type="InterPro" id="IPR016084">
    <property type="entry name" value="Haem_Oase-like_multi-hlx"/>
</dbReference>
<dbReference type="EMBL" id="LYTK01000001">
    <property type="protein sequence ID" value="OBQ72716.1"/>
    <property type="molecule type" value="Genomic_DNA"/>
</dbReference>
<name>A0A6M7U539_RHILI</name>
<evidence type="ECO:0000313" key="1">
    <source>
        <dbReference type="EMBL" id="OBQ72716.1"/>
    </source>
</evidence>
<dbReference type="SUPFAM" id="SSF48613">
    <property type="entry name" value="Heme oxygenase-like"/>
    <property type="match status" value="1"/>
</dbReference>
<comment type="caution">
    <text evidence="1">The sequence shown here is derived from an EMBL/GenBank/DDBJ whole genome shotgun (WGS) entry which is preliminary data.</text>
</comment>
<accession>A0A6M7U539</accession>
<sequence length="229" mass="25233">MNGIEVGAVATPSVRLRRKIDLVVQPYAKSCRTLVTHPRLADFWPQFLLTQHQIIRATVPLTEAAAERAEKMVAVDPIAPGLARYLEEHIKEELGHDDLLLDDLELLGVKRATALSRMPSPSVASLVGAQYYWIHHHHPVAFLGFVALMEGHPPTPTLIQTLISATGFPHAAFQTLAEHGELDPGHRDRLYRTIDALPLTAEHETLMGISAMHGATLLPPTIEEILEQG</sequence>
<proteinExistence type="predicted"/>
<evidence type="ECO:0000313" key="2">
    <source>
        <dbReference type="Proteomes" id="UP000093737"/>
    </source>
</evidence>
<reference evidence="1 2" key="1">
    <citation type="submission" date="2016-05" db="EMBL/GenBank/DDBJ databases">
        <authorList>
            <person name="Ramsay J.P."/>
        </authorList>
    </citation>
    <scope>NUCLEOTIDE SEQUENCE [LARGE SCALE GENOMIC DNA]</scope>
    <source>
        <strain evidence="1 2">NZP2042</strain>
    </source>
</reference>
<dbReference type="Gene3D" id="1.20.910.10">
    <property type="entry name" value="Heme oxygenase-like"/>
    <property type="match status" value="1"/>
</dbReference>
<organism evidence="1 2">
    <name type="scientific">Rhizobium loti</name>
    <name type="common">Mesorhizobium loti</name>
    <dbReference type="NCBI Taxonomy" id="381"/>
    <lineage>
        <taxon>Bacteria</taxon>
        <taxon>Pseudomonadati</taxon>
        <taxon>Pseudomonadota</taxon>
        <taxon>Alphaproteobacteria</taxon>
        <taxon>Hyphomicrobiales</taxon>
        <taxon>Phyllobacteriaceae</taxon>
        <taxon>Mesorhizobium</taxon>
    </lineage>
</organism>